<feature type="repeat" description="RCC1" evidence="1">
    <location>
        <begin position="359"/>
        <end position="412"/>
    </location>
</feature>
<dbReference type="Gramene" id="GBG60835">
    <property type="protein sequence ID" value="GBG60835"/>
    <property type="gene ID" value="CBR_g15958"/>
</dbReference>
<comment type="caution">
    <text evidence="3">The sequence shown here is derived from an EMBL/GenBank/DDBJ whole genome shotgun (WGS) entry which is preliminary data.</text>
</comment>
<dbReference type="OMA" id="WATYRRS"/>
<dbReference type="InterPro" id="IPR000408">
    <property type="entry name" value="Reg_chr_condens"/>
</dbReference>
<protein>
    <submittedName>
        <fullName evidence="3">Uncharacterized protein</fullName>
    </submittedName>
</protein>
<organism evidence="3 4">
    <name type="scientific">Chara braunii</name>
    <name type="common">Braun's stonewort</name>
    <dbReference type="NCBI Taxonomy" id="69332"/>
    <lineage>
        <taxon>Eukaryota</taxon>
        <taxon>Viridiplantae</taxon>
        <taxon>Streptophyta</taxon>
        <taxon>Charophyceae</taxon>
        <taxon>Charales</taxon>
        <taxon>Characeae</taxon>
        <taxon>Chara</taxon>
    </lineage>
</organism>
<feature type="region of interest" description="Disordered" evidence="2">
    <location>
        <begin position="431"/>
        <end position="628"/>
    </location>
</feature>
<evidence type="ECO:0000313" key="3">
    <source>
        <dbReference type="EMBL" id="GBG60835.1"/>
    </source>
</evidence>
<feature type="compositionally biased region" description="Low complexity" evidence="2">
    <location>
        <begin position="451"/>
        <end position="460"/>
    </location>
</feature>
<feature type="compositionally biased region" description="Low complexity" evidence="2">
    <location>
        <begin position="598"/>
        <end position="612"/>
    </location>
</feature>
<dbReference type="PROSITE" id="PS00626">
    <property type="entry name" value="RCC1_2"/>
    <property type="match status" value="2"/>
</dbReference>
<feature type="compositionally biased region" description="Basic residues" evidence="2">
    <location>
        <begin position="614"/>
        <end position="628"/>
    </location>
</feature>
<evidence type="ECO:0000256" key="2">
    <source>
        <dbReference type="SAM" id="MobiDB-lite"/>
    </source>
</evidence>
<gene>
    <name evidence="3" type="ORF">CBR_g15958</name>
</gene>
<dbReference type="Pfam" id="PF00415">
    <property type="entry name" value="RCC1"/>
    <property type="match status" value="5"/>
</dbReference>
<feature type="repeat" description="RCC1" evidence="1">
    <location>
        <begin position="142"/>
        <end position="192"/>
    </location>
</feature>
<dbReference type="InterPro" id="IPR009091">
    <property type="entry name" value="RCC1/BLIP-II"/>
</dbReference>
<dbReference type="PRINTS" id="PR00633">
    <property type="entry name" value="RCCNDNSATION"/>
</dbReference>
<evidence type="ECO:0000256" key="1">
    <source>
        <dbReference type="PROSITE-ProRule" id="PRU00235"/>
    </source>
</evidence>
<feature type="repeat" description="RCC1" evidence="1">
    <location>
        <begin position="314"/>
        <end position="359"/>
    </location>
</feature>
<feature type="repeat" description="RCC1" evidence="1">
    <location>
        <begin position="258"/>
        <end position="313"/>
    </location>
</feature>
<feature type="repeat" description="RCC1" evidence="1">
    <location>
        <begin position="89"/>
        <end position="141"/>
    </location>
</feature>
<dbReference type="OrthoDB" id="297375at2759"/>
<dbReference type="AlphaFoldDB" id="A0A388JSS3"/>
<dbReference type="GO" id="GO:0031267">
    <property type="term" value="F:small GTPase binding"/>
    <property type="evidence" value="ECO:0007669"/>
    <property type="project" value="TreeGrafter"/>
</dbReference>
<dbReference type="PROSITE" id="PS50012">
    <property type="entry name" value="RCC1_3"/>
    <property type="match status" value="6"/>
</dbReference>
<feature type="repeat" description="RCC1" evidence="1">
    <location>
        <begin position="192"/>
        <end position="257"/>
    </location>
</feature>
<keyword evidence="4" id="KW-1185">Reference proteome</keyword>
<feature type="compositionally biased region" description="Basic and acidic residues" evidence="2">
    <location>
        <begin position="486"/>
        <end position="508"/>
    </location>
</feature>
<dbReference type="GO" id="GO:0016020">
    <property type="term" value="C:membrane"/>
    <property type="evidence" value="ECO:0007669"/>
    <property type="project" value="TreeGrafter"/>
</dbReference>
<dbReference type="Gene3D" id="2.130.10.30">
    <property type="entry name" value="Regulator of chromosome condensation 1/beta-lactamase-inhibitor protein II"/>
    <property type="match status" value="2"/>
</dbReference>
<feature type="compositionally biased region" description="Acidic residues" evidence="2">
    <location>
        <begin position="559"/>
        <end position="579"/>
    </location>
</feature>
<dbReference type="PANTHER" id="PTHR46207:SF1">
    <property type="entry name" value="PROTEIN RCC2"/>
    <property type="match status" value="1"/>
</dbReference>
<dbReference type="PANTHER" id="PTHR46207">
    <property type="entry name" value="PROTEIN RCC2"/>
    <property type="match status" value="1"/>
</dbReference>
<dbReference type="InterPro" id="IPR028641">
    <property type="entry name" value="RCC2"/>
</dbReference>
<dbReference type="STRING" id="69332.A0A388JSS3"/>
<reference evidence="3 4" key="1">
    <citation type="journal article" date="2018" name="Cell">
        <title>The Chara Genome: Secondary Complexity and Implications for Plant Terrestrialization.</title>
        <authorList>
            <person name="Nishiyama T."/>
            <person name="Sakayama H."/>
            <person name="Vries J.D."/>
            <person name="Buschmann H."/>
            <person name="Saint-Marcoux D."/>
            <person name="Ullrich K.K."/>
            <person name="Haas F.B."/>
            <person name="Vanderstraeten L."/>
            <person name="Becker D."/>
            <person name="Lang D."/>
            <person name="Vosolsobe S."/>
            <person name="Rombauts S."/>
            <person name="Wilhelmsson P.K.I."/>
            <person name="Janitza P."/>
            <person name="Kern R."/>
            <person name="Heyl A."/>
            <person name="Rumpler F."/>
            <person name="Villalobos L.I.A.C."/>
            <person name="Clay J.M."/>
            <person name="Skokan R."/>
            <person name="Toyoda A."/>
            <person name="Suzuki Y."/>
            <person name="Kagoshima H."/>
            <person name="Schijlen E."/>
            <person name="Tajeshwar N."/>
            <person name="Catarino B."/>
            <person name="Hetherington A.J."/>
            <person name="Saltykova A."/>
            <person name="Bonnot C."/>
            <person name="Breuninger H."/>
            <person name="Symeonidi A."/>
            <person name="Radhakrishnan G.V."/>
            <person name="Van Nieuwerburgh F."/>
            <person name="Deforce D."/>
            <person name="Chang C."/>
            <person name="Karol K.G."/>
            <person name="Hedrich R."/>
            <person name="Ulvskov P."/>
            <person name="Glockner G."/>
            <person name="Delwiche C.F."/>
            <person name="Petrasek J."/>
            <person name="Van de Peer Y."/>
            <person name="Friml J."/>
            <person name="Beilby M."/>
            <person name="Dolan L."/>
            <person name="Kohara Y."/>
            <person name="Sugano S."/>
            <person name="Fujiyama A."/>
            <person name="Delaux P.-M."/>
            <person name="Quint M."/>
            <person name="TheiBen G."/>
            <person name="Hagemann M."/>
            <person name="Harholt J."/>
            <person name="Dunand C."/>
            <person name="Zachgo S."/>
            <person name="Langdale J."/>
            <person name="Maumus F."/>
            <person name="Straeten D.V.D."/>
            <person name="Gould S.B."/>
            <person name="Rensing S.A."/>
        </authorList>
    </citation>
    <scope>NUCLEOTIDE SEQUENCE [LARGE SCALE GENOMIC DNA]</scope>
    <source>
        <strain evidence="3 4">S276</strain>
    </source>
</reference>
<accession>A0A388JSS3</accession>
<sequence>MAESGGQEGGGNGVHAGEEDGGEVQGGELLFCGNADWALKKGDSRSDDRSEKFPFILEPSRLASMKGIKIVHVAAGCVSSHCVAVDVDGRCFTWGKNDTGQLGLGDTLQRNVPVHVSGLSSKIKVIKAAAGRHHTVVVGSDGSSYSFGQNKHGQLGTGSIKGEMEVSPVKALVQDAFDVACGGEFTLWLTDVSLLSAGLPQYGQLGHGTDHEYNNASGTVKLVYEPQPLPRAISTLQGKKIVKAACGINHSVVVDSEGFVYTWGFGGHGRLGHREQKDEWKPRMLDVFKGGNKVPSNGVVGAGGAFSAASAAGGQLYTWGRVKMTGDSIMYPKALMTISGWTIRSLDCGSMTTLAAAESSCISWGTAQYGELGYGANGPKSSALPKKIDSLEGMHVHKVAAGVSHSLFIVDVKGNGKEMIEKLPVFESKAGEAVTDGSEHEVKGGGKRKAGGAPAGPAKGAGRGRGKRPAIGKDKPVLKSHGADVAGEKTNDKGVHDEDGHGDEEAAAKKPGPLRVLGRAGVNSPPASGRGRGRGRGAAAAGRGAGRGRGRGSKKQGDSESEEPSSDDDSPESDSDGDDTYTGSAAKKKFGTVGLRPAASGEGLLAGAAAKGSGRGRGRGRGRGKRGK</sequence>
<feature type="region of interest" description="Disordered" evidence="2">
    <location>
        <begin position="1"/>
        <end position="27"/>
    </location>
</feature>
<proteinExistence type="predicted"/>
<dbReference type="EMBL" id="BFEA01000015">
    <property type="protein sequence ID" value="GBG60835.1"/>
    <property type="molecule type" value="Genomic_DNA"/>
</dbReference>
<dbReference type="Proteomes" id="UP000265515">
    <property type="component" value="Unassembled WGS sequence"/>
</dbReference>
<dbReference type="SUPFAM" id="SSF50985">
    <property type="entry name" value="RCC1/BLIP-II"/>
    <property type="match status" value="1"/>
</dbReference>
<name>A0A388JSS3_CHABU</name>
<evidence type="ECO:0000313" key="4">
    <source>
        <dbReference type="Proteomes" id="UP000265515"/>
    </source>
</evidence>
<feature type="compositionally biased region" description="Gly residues" evidence="2">
    <location>
        <begin position="1"/>
        <end position="14"/>
    </location>
</feature>